<dbReference type="GO" id="GO:0005524">
    <property type="term" value="F:ATP binding"/>
    <property type="evidence" value="ECO:0007669"/>
    <property type="project" value="UniProtKB-UniRule"/>
</dbReference>
<dbReference type="InterPro" id="IPR000095">
    <property type="entry name" value="CRIB_dom"/>
</dbReference>
<dbReference type="Proteomes" id="UP000315496">
    <property type="component" value="Chromosome 4"/>
</dbReference>
<comment type="similarity">
    <text evidence="1">Belongs to the protein kinase superfamily. STE Ser/Thr protein kinase family. STE20 subfamily.</text>
</comment>
<evidence type="ECO:0000313" key="12">
    <source>
        <dbReference type="EMBL" id="TNJ26810.1"/>
    </source>
</evidence>
<organism evidence="12 13">
    <name type="scientific">Giardia muris</name>
    <dbReference type="NCBI Taxonomy" id="5742"/>
    <lineage>
        <taxon>Eukaryota</taxon>
        <taxon>Metamonada</taxon>
        <taxon>Diplomonadida</taxon>
        <taxon>Hexamitidae</taxon>
        <taxon>Giardiinae</taxon>
        <taxon>Giardia</taxon>
    </lineage>
</organism>
<evidence type="ECO:0000256" key="3">
    <source>
        <dbReference type="ARBA" id="ARBA00022527"/>
    </source>
</evidence>
<dbReference type="Pfam" id="PF00069">
    <property type="entry name" value="Pkinase"/>
    <property type="match status" value="1"/>
</dbReference>
<dbReference type="Pfam" id="PF00786">
    <property type="entry name" value="PBD"/>
    <property type="match status" value="2"/>
</dbReference>
<keyword evidence="5 10" id="KW-0547">Nucleotide-binding</keyword>
<feature type="domain" description="Protein kinase" evidence="11">
    <location>
        <begin position="272"/>
        <end position="560"/>
    </location>
</feature>
<evidence type="ECO:0000256" key="5">
    <source>
        <dbReference type="ARBA" id="ARBA00022741"/>
    </source>
</evidence>
<dbReference type="InterPro" id="IPR011009">
    <property type="entry name" value="Kinase-like_dom_sf"/>
</dbReference>
<comment type="caution">
    <text evidence="12">The sequence shown here is derived from an EMBL/GenBank/DDBJ whole genome shotgun (WGS) entry which is preliminary data.</text>
</comment>
<dbReference type="InterPro" id="IPR000719">
    <property type="entry name" value="Prot_kinase_dom"/>
</dbReference>
<dbReference type="GO" id="GO:0004674">
    <property type="term" value="F:protein serine/threonine kinase activity"/>
    <property type="evidence" value="ECO:0007669"/>
    <property type="project" value="UniProtKB-KW"/>
</dbReference>
<dbReference type="Gene3D" id="3.90.810.10">
    <property type="entry name" value="CRIB domain"/>
    <property type="match status" value="2"/>
</dbReference>
<accession>A0A4Z1SMK5</accession>
<dbReference type="InterPro" id="IPR036936">
    <property type="entry name" value="CRIB_dom_sf"/>
</dbReference>
<reference evidence="12 13" key="1">
    <citation type="submission" date="2019-05" db="EMBL/GenBank/DDBJ databases">
        <title>The compact genome of Giardia muris reveals important steps in the evolution of intestinal protozoan parasites.</title>
        <authorList>
            <person name="Xu F."/>
            <person name="Jimenez-Gonzalez A."/>
            <person name="Einarsson E."/>
            <person name="Astvaldsson A."/>
            <person name="Peirasmaki D."/>
            <person name="Eckmann L."/>
            <person name="Andersson J.O."/>
            <person name="Svard S.G."/>
            <person name="Jerlstrom-Hultqvist J."/>
        </authorList>
    </citation>
    <scope>NUCLEOTIDE SEQUENCE [LARGE SCALE GENOMIC DNA]</scope>
    <source>
        <strain evidence="12 13">Roberts-Thomson</strain>
    </source>
</reference>
<dbReference type="PANTHER" id="PTHR48012:SF10">
    <property type="entry name" value="FI20177P1"/>
    <property type="match status" value="1"/>
</dbReference>
<keyword evidence="6 12" id="KW-0418">Kinase</keyword>
<evidence type="ECO:0000256" key="4">
    <source>
        <dbReference type="ARBA" id="ARBA00022679"/>
    </source>
</evidence>
<dbReference type="AlphaFoldDB" id="A0A4Z1SMK5"/>
<name>A0A4Z1SMK5_GIAMU</name>
<dbReference type="PANTHER" id="PTHR48012">
    <property type="entry name" value="STERILE20-LIKE KINASE, ISOFORM B-RELATED"/>
    <property type="match status" value="1"/>
</dbReference>
<evidence type="ECO:0000256" key="1">
    <source>
        <dbReference type="ARBA" id="ARBA00008874"/>
    </source>
</evidence>
<dbReference type="PROSITE" id="PS00107">
    <property type="entry name" value="PROTEIN_KINASE_ATP"/>
    <property type="match status" value="1"/>
</dbReference>
<dbReference type="SMART" id="SM00285">
    <property type="entry name" value="PBD"/>
    <property type="match status" value="2"/>
</dbReference>
<dbReference type="VEuPathDB" id="GiardiaDB:GMRT_10611"/>
<evidence type="ECO:0000256" key="10">
    <source>
        <dbReference type="PROSITE-ProRule" id="PRU10141"/>
    </source>
</evidence>
<evidence type="ECO:0000313" key="13">
    <source>
        <dbReference type="Proteomes" id="UP000315496"/>
    </source>
</evidence>
<keyword evidence="4" id="KW-0808">Transferase</keyword>
<dbReference type="EMBL" id="VDLU01000004">
    <property type="protein sequence ID" value="TNJ26810.1"/>
    <property type="molecule type" value="Genomic_DNA"/>
</dbReference>
<comment type="catalytic activity">
    <reaction evidence="9">
        <text>L-seryl-[protein] + ATP = O-phospho-L-seryl-[protein] + ADP + H(+)</text>
        <dbReference type="Rhea" id="RHEA:17989"/>
        <dbReference type="Rhea" id="RHEA-COMP:9863"/>
        <dbReference type="Rhea" id="RHEA-COMP:11604"/>
        <dbReference type="ChEBI" id="CHEBI:15378"/>
        <dbReference type="ChEBI" id="CHEBI:29999"/>
        <dbReference type="ChEBI" id="CHEBI:30616"/>
        <dbReference type="ChEBI" id="CHEBI:83421"/>
        <dbReference type="ChEBI" id="CHEBI:456216"/>
        <dbReference type="EC" id="2.7.11.1"/>
    </reaction>
</comment>
<gene>
    <name evidence="12" type="ORF">GMRT_10611</name>
</gene>
<dbReference type="Gene3D" id="1.10.510.10">
    <property type="entry name" value="Transferase(Phosphotransferase) domain 1"/>
    <property type="match status" value="1"/>
</dbReference>
<keyword evidence="7 10" id="KW-0067">ATP-binding</keyword>
<evidence type="ECO:0000256" key="9">
    <source>
        <dbReference type="ARBA" id="ARBA00048679"/>
    </source>
</evidence>
<dbReference type="InterPro" id="IPR033923">
    <property type="entry name" value="PAK_BD"/>
</dbReference>
<evidence type="ECO:0000256" key="7">
    <source>
        <dbReference type="ARBA" id="ARBA00022840"/>
    </source>
</evidence>
<dbReference type="EC" id="2.7.11.1" evidence="2"/>
<dbReference type="SUPFAM" id="SSF56112">
    <property type="entry name" value="Protein kinase-like (PK-like)"/>
    <property type="match status" value="1"/>
</dbReference>
<keyword evidence="13" id="KW-1185">Reference proteome</keyword>
<evidence type="ECO:0000256" key="2">
    <source>
        <dbReference type="ARBA" id="ARBA00012513"/>
    </source>
</evidence>
<dbReference type="OrthoDB" id="2914378at2759"/>
<evidence type="ECO:0000256" key="8">
    <source>
        <dbReference type="ARBA" id="ARBA00047899"/>
    </source>
</evidence>
<sequence>MPRKKQSDAVVTAANDPTGAAISQPFDLKRGISVRYDPETGKFVGLPEEWQSLGIIPQAMVGDHETLLTMSQRASETERVVRLSNQPLDKQLDFHTGRIAPSFLATHAALDDVYHIEQMDVLTDAVKPTLPSKRILRSLQTQNVFISRPVGFVHKTHVTVDPNSATGYIGLPEGWSEKLAAAGIDLKEVGRNKDDLDALCTIMDNFYDSRMPPKHADEDLMLRAFAGEVDEAGNPTYALPKFRSLPDASEYDRIVDKLHEYFKEIKSIAEVCKDLKEVGHGSSGRVYRAIELSTNKTVAVKSVSAINFLVDDAKKMKDQGEAEAATLLSLKNEVAMMFLSSDCEYIVKLHSVYFSRAAKEFYMLMDYCNAHCLTTIISKHGYIRRERVSCMIVRDILRALAHLHENHRIYRDLKSDNMLLDVEVVTDLSASGKAQKRRKYSLKLSDFGFTVQLSAQQPTRKSVVGTPFWMAPELIRGYPYTTKVDCWSLGIVVLELCEGLPPHMDLPPLRAVFKIVTSPPPVLKKRSAWSAELHDFLARCLTKDPEVRWSSAQLLKHPWILSVGDDPLDLSDYL</sequence>
<evidence type="ECO:0000256" key="6">
    <source>
        <dbReference type="ARBA" id="ARBA00022777"/>
    </source>
</evidence>
<keyword evidence="3" id="KW-0723">Serine/threonine-protein kinase</keyword>
<evidence type="ECO:0000259" key="11">
    <source>
        <dbReference type="PROSITE" id="PS50011"/>
    </source>
</evidence>
<comment type="catalytic activity">
    <reaction evidence="8">
        <text>L-threonyl-[protein] + ATP = O-phospho-L-threonyl-[protein] + ADP + H(+)</text>
        <dbReference type="Rhea" id="RHEA:46608"/>
        <dbReference type="Rhea" id="RHEA-COMP:11060"/>
        <dbReference type="Rhea" id="RHEA-COMP:11605"/>
        <dbReference type="ChEBI" id="CHEBI:15378"/>
        <dbReference type="ChEBI" id="CHEBI:30013"/>
        <dbReference type="ChEBI" id="CHEBI:30616"/>
        <dbReference type="ChEBI" id="CHEBI:61977"/>
        <dbReference type="ChEBI" id="CHEBI:456216"/>
        <dbReference type="EC" id="2.7.11.1"/>
    </reaction>
</comment>
<dbReference type="SMART" id="SM00220">
    <property type="entry name" value="S_TKc"/>
    <property type="match status" value="1"/>
</dbReference>
<feature type="binding site" evidence="10">
    <location>
        <position position="301"/>
    </location>
    <ligand>
        <name>ATP</name>
        <dbReference type="ChEBI" id="CHEBI:30616"/>
    </ligand>
</feature>
<dbReference type="CDD" id="cd01093">
    <property type="entry name" value="CRIB_PAK_like"/>
    <property type="match status" value="1"/>
</dbReference>
<dbReference type="PROSITE" id="PS50011">
    <property type="entry name" value="PROTEIN_KINASE_DOM"/>
    <property type="match status" value="1"/>
</dbReference>
<proteinExistence type="inferred from homology"/>
<dbReference type="GO" id="GO:0005737">
    <property type="term" value="C:cytoplasm"/>
    <property type="evidence" value="ECO:0007669"/>
    <property type="project" value="TreeGrafter"/>
</dbReference>
<dbReference type="InterPro" id="IPR050629">
    <property type="entry name" value="STE20/SPS1-PAK"/>
</dbReference>
<protein>
    <recommendedName>
        <fullName evidence="2">non-specific serine/threonine protein kinase</fullName>
        <ecNumber evidence="2">2.7.11.1</ecNumber>
    </recommendedName>
</protein>
<dbReference type="InterPro" id="IPR017441">
    <property type="entry name" value="Protein_kinase_ATP_BS"/>
</dbReference>